<dbReference type="EMBL" id="FWYF01000001">
    <property type="protein sequence ID" value="SMD32161.1"/>
    <property type="molecule type" value="Genomic_DNA"/>
</dbReference>
<reference evidence="1 2" key="1">
    <citation type="submission" date="2017-04" db="EMBL/GenBank/DDBJ databases">
        <authorList>
            <person name="Afonso C.L."/>
            <person name="Miller P.J."/>
            <person name="Scott M.A."/>
            <person name="Spackman E."/>
            <person name="Goraichik I."/>
            <person name="Dimitrov K.M."/>
            <person name="Suarez D.L."/>
            <person name="Swayne D.E."/>
        </authorList>
    </citation>
    <scope>NUCLEOTIDE SEQUENCE [LARGE SCALE GENOMIC DNA]</scope>
    <source>
        <strain evidence="1 2">DSM 26133</strain>
    </source>
</reference>
<dbReference type="AlphaFoldDB" id="A0A1W2G6D1"/>
<accession>A0A1W2G6D1</accession>
<evidence type="ECO:0000313" key="1">
    <source>
        <dbReference type="EMBL" id="SMD32161.1"/>
    </source>
</evidence>
<evidence type="ECO:0008006" key="3">
    <source>
        <dbReference type="Google" id="ProtNLM"/>
    </source>
</evidence>
<organism evidence="1 2">
    <name type="scientific">Reichenbachiella faecimaris</name>
    <dbReference type="NCBI Taxonomy" id="692418"/>
    <lineage>
        <taxon>Bacteria</taxon>
        <taxon>Pseudomonadati</taxon>
        <taxon>Bacteroidota</taxon>
        <taxon>Cytophagia</taxon>
        <taxon>Cytophagales</taxon>
        <taxon>Reichenbachiellaceae</taxon>
        <taxon>Reichenbachiella</taxon>
    </lineage>
</organism>
<gene>
    <name evidence="1" type="ORF">SAMN04488029_0503</name>
</gene>
<dbReference type="Proteomes" id="UP000192472">
    <property type="component" value="Unassembled WGS sequence"/>
</dbReference>
<proteinExistence type="predicted"/>
<protein>
    <recommendedName>
        <fullName evidence="3">TFIIE alpha subunit</fullName>
    </recommendedName>
</protein>
<name>A0A1W2G6D1_REIFA</name>
<evidence type="ECO:0000313" key="2">
    <source>
        <dbReference type="Proteomes" id="UP000192472"/>
    </source>
</evidence>
<sequence>MARKNAQNLTLLELSTMSDLEFDILDELYFLIHFNDMKAALGLSDEDLKPILAKMVRKNWLRCYSEPDVELDPGSIDIEINFRKYYYLASKEGLKAHTS</sequence>
<keyword evidence="2" id="KW-1185">Reference proteome</keyword>
<dbReference type="STRING" id="692418.SAMN04488029_0503"/>